<feature type="domain" description="Thioester reductase (TE)" evidence="4">
    <location>
        <begin position="728"/>
        <end position="972"/>
    </location>
</feature>
<dbReference type="Pfam" id="PF23562">
    <property type="entry name" value="AMP-binding_C_3"/>
    <property type="match status" value="1"/>
</dbReference>
<dbReference type="Gene3D" id="3.40.50.720">
    <property type="entry name" value="NAD(P)-binding Rossmann-like Domain"/>
    <property type="match status" value="1"/>
</dbReference>
<dbReference type="SUPFAM" id="SSF56801">
    <property type="entry name" value="Acetyl-CoA synthetase-like"/>
    <property type="match status" value="1"/>
</dbReference>
<evidence type="ECO:0000256" key="1">
    <source>
        <dbReference type="ARBA" id="ARBA00022450"/>
    </source>
</evidence>
<sequence length="1116" mass="121924">MVASYRGHVNYPPLDGSLSLPQLVEFNAQHNSDVTFFVYDKPDSNDLVSISHSDLYRACHRAAQAIRPASAGADKEVVALIANSDTLLYQTVFMGIIFAGLVPFPMSPRNSAAAVTSMMQKTRCRRLITTRHSLASLIDGVEAGLLSATETSQLQIDEIPALKYLYPSLVSGTPNEASDPYPSLGPPSSENDVLFYLHSSGSTGFPKPIPISNLTSIHWCLTPSIYDLTNHPTPILLGAASLPPFHTLGIYIQLLAPIATLSSVSIYPPTSLLDPLATPIVPNSQNILDSVLKTKTNILPVVSAFLEQWAFSPTAVDVLKTLEYIIYGGGPLVPKIGNTLVNAGVKLSCCYGATEFGINTHSIRNSVDQKFWDWVRFGPNSKIRWAPQDDGTYECQVLLIFEHALNALLPTIPTHRVSVENLPDVKGYATSDVFIKHPTIEGLWKIVGRIDDVLTLSSGEKTVPAPMESIICANLYVTSAVIFGRGRNQVGVLIEPRAGCEIDVDDEKQLAEFRNRVWPDIEDANQEAPAFSRIFKEMILVTHGEKPMLRAGKGTVMKKATLKLYEEEINVLYEKVEGSTRAGIDVPLPTSWTAEDVEGWLKVHAAAVNADKEVDPDADLFTQGFDSISATFLKNRIIGSLSSSSDRDLQASASRIDQNIIFSSPSIRQLARSVINAVLQRNGTTTVDAKADIENMIERYSVGLGNSVTEVDTTPVNGCSQSDHVVALTGSTGGLGSYLLADLLQRENVSAVYAFNRPSKGASIQQRQENSFRDRGLDFTVLQSDKLVYVETDTSDDHLGLDKELYQKICTSVTVIIHNAWRLDFNLALSSFDTHVRGMWNLIDLALSSPRHPKPRFMFASSISSAQSWDKAKGPFPEEVKYDAGVAVGFGYGASKYVSERVLVNSKLPASSFRIGQVSGGPPRGAWSTTNWLPIIVKSSVSLGALPEAKGVSPSLSRFVSWIPAHAVSNAILDVAFAEEEPPIAVNLVHPRPTAWKTLMQPIADALVERKVTSYPLPLVPFSEWLEKLETSAKDLSEETMERIPAIKLLNFMRSMTQSDIAIRASGEMRSEAGGMTLFTTAVAERVSPTMKELKSLSSADAAQWVDYWEAMGMFQ</sequence>
<keyword evidence="2" id="KW-0597">Phosphoprotein</keyword>
<evidence type="ECO:0000313" key="5">
    <source>
        <dbReference type="EMBL" id="KAG2117017.1"/>
    </source>
</evidence>
<comment type="caution">
    <text evidence="5">The sequence shown here is derived from an EMBL/GenBank/DDBJ whole genome shotgun (WGS) entry which is preliminary data.</text>
</comment>
<protein>
    <submittedName>
        <fullName evidence="5">Aminoadipate reductase</fullName>
    </submittedName>
</protein>
<evidence type="ECO:0000313" key="6">
    <source>
        <dbReference type="Proteomes" id="UP000823399"/>
    </source>
</evidence>
<dbReference type="InterPro" id="IPR020845">
    <property type="entry name" value="AMP-binding_CS"/>
</dbReference>
<dbReference type="GeneID" id="64693091"/>
<proteinExistence type="predicted"/>
<dbReference type="RefSeq" id="XP_041297906.1">
    <property type="nucleotide sequence ID" value="XM_041430832.1"/>
</dbReference>
<name>A0A9P7FFH3_9AGAM</name>
<organism evidence="5 6">
    <name type="scientific">Suillus discolor</name>
    <dbReference type="NCBI Taxonomy" id="1912936"/>
    <lineage>
        <taxon>Eukaryota</taxon>
        <taxon>Fungi</taxon>
        <taxon>Dikarya</taxon>
        <taxon>Basidiomycota</taxon>
        <taxon>Agaricomycotina</taxon>
        <taxon>Agaricomycetes</taxon>
        <taxon>Agaricomycetidae</taxon>
        <taxon>Boletales</taxon>
        <taxon>Suillineae</taxon>
        <taxon>Suillaceae</taxon>
        <taxon>Suillus</taxon>
    </lineage>
</organism>
<dbReference type="Pfam" id="PF07993">
    <property type="entry name" value="NAD_binding_4"/>
    <property type="match status" value="1"/>
</dbReference>
<dbReference type="Proteomes" id="UP000823399">
    <property type="component" value="Unassembled WGS sequence"/>
</dbReference>
<dbReference type="InterPro" id="IPR042099">
    <property type="entry name" value="ANL_N_sf"/>
</dbReference>
<dbReference type="Gene3D" id="3.40.50.12780">
    <property type="entry name" value="N-terminal domain of ligase-like"/>
    <property type="match status" value="1"/>
</dbReference>
<dbReference type="EMBL" id="JABBWM010000005">
    <property type="protein sequence ID" value="KAG2117017.1"/>
    <property type="molecule type" value="Genomic_DNA"/>
</dbReference>
<dbReference type="PANTHER" id="PTHR43439:SF2">
    <property type="entry name" value="ENZYME, PUTATIVE (JCVI)-RELATED"/>
    <property type="match status" value="1"/>
</dbReference>
<reference evidence="5" key="1">
    <citation type="journal article" date="2020" name="New Phytol.">
        <title>Comparative genomics reveals dynamic genome evolution in host specialist ectomycorrhizal fungi.</title>
        <authorList>
            <person name="Lofgren L.A."/>
            <person name="Nguyen N.H."/>
            <person name="Vilgalys R."/>
            <person name="Ruytinx J."/>
            <person name="Liao H.L."/>
            <person name="Branco S."/>
            <person name="Kuo A."/>
            <person name="LaButti K."/>
            <person name="Lipzen A."/>
            <person name="Andreopoulos W."/>
            <person name="Pangilinan J."/>
            <person name="Riley R."/>
            <person name="Hundley H."/>
            <person name="Na H."/>
            <person name="Barry K."/>
            <person name="Grigoriev I.V."/>
            <person name="Stajich J.E."/>
            <person name="Kennedy P.G."/>
        </authorList>
    </citation>
    <scope>NUCLEOTIDE SEQUENCE</scope>
    <source>
        <strain evidence="5">FC423</strain>
    </source>
</reference>
<evidence type="ECO:0000259" key="4">
    <source>
        <dbReference type="Pfam" id="PF07993"/>
    </source>
</evidence>
<dbReference type="PANTHER" id="PTHR43439">
    <property type="entry name" value="PHENYLACETATE-COENZYME A LIGASE"/>
    <property type="match status" value="1"/>
</dbReference>
<dbReference type="PROSITE" id="PS00455">
    <property type="entry name" value="AMP_BINDING"/>
    <property type="match status" value="1"/>
</dbReference>
<dbReference type="OrthoDB" id="429813at2759"/>
<dbReference type="InterPro" id="IPR000873">
    <property type="entry name" value="AMP-dep_synth/lig_dom"/>
</dbReference>
<dbReference type="AlphaFoldDB" id="A0A9P7FFH3"/>
<accession>A0A9P7FFH3</accession>
<evidence type="ECO:0000259" key="3">
    <source>
        <dbReference type="Pfam" id="PF00501"/>
    </source>
</evidence>
<feature type="domain" description="AMP-dependent synthetase/ligase" evidence="3">
    <location>
        <begin position="27"/>
        <end position="362"/>
    </location>
</feature>
<dbReference type="InterPro" id="IPR051414">
    <property type="entry name" value="Adenylate-forming_Reductase"/>
</dbReference>
<gene>
    <name evidence="5" type="ORF">F5147DRAFT_567042</name>
</gene>
<keyword evidence="1" id="KW-0596">Phosphopantetheine</keyword>
<evidence type="ECO:0000256" key="2">
    <source>
        <dbReference type="ARBA" id="ARBA00022553"/>
    </source>
</evidence>
<dbReference type="Pfam" id="PF00501">
    <property type="entry name" value="AMP-binding"/>
    <property type="match status" value="1"/>
</dbReference>
<dbReference type="SUPFAM" id="SSF51735">
    <property type="entry name" value="NAD(P)-binding Rossmann-fold domains"/>
    <property type="match status" value="1"/>
</dbReference>
<dbReference type="InterPro" id="IPR036291">
    <property type="entry name" value="NAD(P)-bd_dom_sf"/>
</dbReference>
<keyword evidence="6" id="KW-1185">Reference proteome</keyword>
<dbReference type="InterPro" id="IPR013120">
    <property type="entry name" value="FAR_NAD-bd"/>
</dbReference>